<dbReference type="Pfam" id="PF02361">
    <property type="entry name" value="CbiQ"/>
    <property type="match status" value="1"/>
</dbReference>
<evidence type="ECO:0000256" key="3">
    <source>
        <dbReference type="ARBA" id="ARBA00022692"/>
    </source>
</evidence>
<protein>
    <submittedName>
        <fullName evidence="7">Cobalt transport protein CbiQ</fullName>
    </submittedName>
</protein>
<evidence type="ECO:0000256" key="5">
    <source>
        <dbReference type="ARBA" id="ARBA00023136"/>
    </source>
</evidence>
<dbReference type="Proteomes" id="UP000077407">
    <property type="component" value="Unassembled WGS sequence"/>
</dbReference>
<dbReference type="InterPro" id="IPR003339">
    <property type="entry name" value="ABC/ECF_trnsptr_transmembrane"/>
</dbReference>
<evidence type="ECO:0000256" key="4">
    <source>
        <dbReference type="ARBA" id="ARBA00022989"/>
    </source>
</evidence>
<proteinExistence type="predicted"/>
<feature type="transmembrane region" description="Helical" evidence="6">
    <location>
        <begin position="69"/>
        <end position="87"/>
    </location>
</feature>
<evidence type="ECO:0000256" key="1">
    <source>
        <dbReference type="ARBA" id="ARBA00004651"/>
    </source>
</evidence>
<feature type="transmembrane region" description="Helical" evidence="6">
    <location>
        <begin position="99"/>
        <end position="120"/>
    </location>
</feature>
<comment type="caution">
    <text evidence="7">The sequence shown here is derived from an EMBL/GenBank/DDBJ whole genome shotgun (WGS) entry which is preliminary data.</text>
</comment>
<organism evidence="7 8">
    <name type="scientific">Clostridium ljungdahlii</name>
    <dbReference type="NCBI Taxonomy" id="1538"/>
    <lineage>
        <taxon>Bacteria</taxon>
        <taxon>Bacillati</taxon>
        <taxon>Bacillota</taxon>
        <taxon>Clostridia</taxon>
        <taxon>Eubacteriales</taxon>
        <taxon>Clostridiaceae</taxon>
        <taxon>Clostridium</taxon>
    </lineage>
</organism>
<dbReference type="CDD" id="cd16914">
    <property type="entry name" value="EcfT"/>
    <property type="match status" value="1"/>
</dbReference>
<dbReference type="GO" id="GO:0043190">
    <property type="term" value="C:ATP-binding cassette (ABC) transporter complex"/>
    <property type="evidence" value="ECO:0007669"/>
    <property type="project" value="InterPro"/>
</dbReference>
<evidence type="ECO:0000313" key="7">
    <source>
        <dbReference type="EMBL" id="OAA87292.1"/>
    </source>
</evidence>
<reference evidence="7 8" key="1">
    <citation type="journal article" date="2015" name="Biotechnol. Bioeng.">
        <title>Genome sequence and phenotypic characterization of Caulobacter segnis.</title>
        <authorList>
            <person name="Patel S."/>
            <person name="Fletcher B."/>
            <person name="Scott D.C."/>
            <person name="Ely B."/>
        </authorList>
    </citation>
    <scope>NUCLEOTIDE SEQUENCE [LARGE SCALE GENOMIC DNA]</scope>
    <source>
        <strain evidence="7 8">ERI-2</strain>
    </source>
</reference>
<name>A0A162KUW1_9CLOT</name>
<sequence>MGAFSAGLIAGHYWEKMFSKLKSKGKNKIMELASFRKMYDKNSFLHCLDGRVKTVLFLSGIIITTFLSHWYLVTFLWVLSLFGYYTLHLPWKRLVKRLLIPFGIAWIVFISMLFTNGSHVLTYIPFGSYHLNIYKEGLDLGILLMLRIMAAVSLACVLSFCTPMIEILETLRIFKMPSIIVDLADMMYRYIFIIEETGKSMRHAQLSRMGYESSWFHQIKDTAEIAVYVIIQSLDRSIRVYNAMLSRGYNEDSIEAKFFTYPVPSKDFGLGVVGVILLVVLIIANVLI</sequence>
<dbReference type="AlphaFoldDB" id="A0A162KUW1"/>
<dbReference type="GO" id="GO:0006824">
    <property type="term" value="P:cobalt ion transport"/>
    <property type="evidence" value="ECO:0007669"/>
    <property type="project" value="InterPro"/>
</dbReference>
<keyword evidence="3 6" id="KW-0812">Transmembrane</keyword>
<gene>
    <name evidence="7" type="primary">cbiQ</name>
    <name evidence="7" type="ORF">WY13_01974</name>
</gene>
<evidence type="ECO:0000256" key="6">
    <source>
        <dbReference type="SAM" id="Phobius"/>
    </source>
</evidence>
<accession>A0A162KUW1</accession>
<feature type="transmembrane region" description="Helical" evidence="6">
    <location>
        <begin position="140"/>
        <end position="161"/>
    </location>
</feature>
<keyword evidence="5 6" id="KW-0472">Membrane</keyword>
<dbReference type="PATRIC" id="fig|1538.10.peg.2422"/>
<keyword evidence="2" id="KW-1003">Cell membrane</keyword>
<dbReference type="InterPro" id="IPR051611">
    <property type="entry name" value="ECF_transporter_component"/>
</dbReference>
<dbReference type="PANTHER" id="PTHR34857">
    <property type="entry name" value="SLL0384 PROTEIN"/>
    <property type="match status" value="1"/>
</dbReference>
<dbReference type="NCBIfam" id="TIGR02454">
    <property type="entry name" value="ECF_T_CbiQ"/>
    <property type="match status" value="1"/>
</dbReference>
<keyword evidence="4 6" id="KW-1133">Transmembrane helix</keyword>
<comment type="subcellular location">
    <subcellularLocation>
        <location evidence="1">Cell membrane</location>
        <topology evidence="1">Multi-pass membrane protein</topology>
    </subcellularLocation>
</comment>
<dbReference type="InterPro" id="IPR012809">
    <property type="entry name" value="ECF_CbiQ"/>
</dbReference>
<dbReference type="EMBL" id="LITT01000021">
    <property type="protein sequence ID" value="OAA87292.1"/>
    <property type="molecule type" value="Genomic_DNA"/>
</dbReference>
<dbReference type="PANTHER" id="PTHR34857:SF2">
    <property type="entry name" value="SLL0384 PROTEIN"/>
    <property type="match status" value="1"/>
</dbReference>
<feature type="transmembrane region" description="Helical" evidence="6">
    <location>
        <begin position="268"/>
        <end position="287"/>
    </location>
</feature>
<evidence type="ECO:0000256" key="2">
    <source>
        <dbReference type="ARBA" id="ARBA00022475"/>
    </source>
</evidence>
<evidence type="ECO:0000313" key="8">
    <source>
        <dbReference type="Proteomes" id="UP000077407"/>
    </source>
</evidence>